<protein>
    <submittedName>
        <fullName evidence="2">Uncharacterized protein</fullName>
    </submittedName>
</protein>
<accession>A0ABQ9XPH7</accession>
<name>A0ABQ9XPH7_9EUKA</name>
<evidence type="ECO:0000256" key="1">
    <source>
        <dbReference type="SAM" id="MobiDB-lite"/>
    </source>
</evidence>
<comment type="caution">
    <text evidence="2">The sequence shown here is derived from an EMBL/GenBank/DDBJ whole genome shotgun (WGS) entry which is preliminary data.</text>
</comment>
<proteinExistence type="predicted"/>
<gene>
    <name evidence="2" type="ORF">BLNAU_13012</name>
</gene>
<feature type="compositionally biased region" description="Basic and acidic residues" evidence="1">
    <location>
        <begin position="13"/>
        <end position="24"/>
    </location>
</feature>
<dbReference type="Gene3D" id="1.25.10.10">
    <property type="entry name" value="Leucine-rich Repeat Variant"/>
    <property type="match status" value="1"/>
</dbReference>
<feature type="region of interest" description="Disordered" evidence="1">
    <location>
        <begin position="1"/>
        <end position="41"/>
    </location>
</feature>
<keyword evidence="3" id="KW-1185">Reference proteome</keyword>
<reference evidence="2 3" key="1">
    <citation type="journal article" date="2022" name="bioRxiv">
        <title>Genomics of Preaxostyla Flagellates Illuminates Evolutionary Transitions and the Path Towards Mitochondrial Loss.</title>
        <authorList>
            <person name="Novak L.V.F."/>
            <person name="Treitli S.C."/>
            <person name="Pyrih J."/>
            <person name="Halakuc P."/>
            <person name="Pipaliya S.V."/>
            <person name="Vacek V."/>
            <person name="Brzon O."/>
            <person name="Soukal P."/>
            <person name="Eme L."/>
            <person name="Dacks J.B."/>
            <person name="Karnkowska A."/>
            <person name="Elias M."/>
            <person name="Hampl V."/>
        </authorList>
    </citation>
    <scope>NUCLEOTIDE SEQUENCE [LARGE SCALE GENOMIC DNA]</scope>
    <source>
        <strain evidence="2">NAU3</strain>
        <tissue evidence="2">Gut</tissue>
    </source>
</reference>
<organism evidence="2 3">
    <name type="scientific">Blattamonas nauphoetae</name>
    <dbReference type="NCBI Taxonomy" id="2049346"/>
    <lineage>
        <taxon>Eukaryota</taxon>
        <taxon>Metamonada</taxon>
        <taxon>Preaxostyla</taxon>
        <taxon>Oxymonadida</taxon>
        <taxon>Blattamonas</taxon>
    </lineage>
</organism>
<sequence>MMEAKRRSIARVILKEKENNDKLVENNSVPDPRGSPTPMPPMRIARFLEHLESPQNESEQEQLDSPPIVLRRCRRAACDISKLQDLPSSQSPIYQMMNFDEILIALGEEQRTDIPDLLVSLRHLTGTDDNRRRLVQHNMLPLLSQLLMSSQDEGVIILVWFLLLVSNDEVHHSFDDNILKTILGFAQSSSLYVMEVAWWFIDNFTIIDHDQKEFVDRLVRLGIFEVFPPAMIQLSNSSIQQPAWHLRSLNLIADTSVLQFPLTTMSIPGHPNSGYHILRTIRRLATITHTPLTPDVATFYFYGVLIYRTQMPPFFPPHIQSFPQLAISLLSYACEGLSSGYCAYTALNQVQTRRQISESQKKALTIQSSSGDCDEDILKNRVVTEISNYFHIASNVLHVIGTAVPGGASVAGLYLNVGLAPHSENVFV</sequence>
<evidence type="ECO:0000313" key="2">
    <source>
        <dbReference type="EMBL" id="KAK2952030.1"/>
    </source>
</evidence>
<dbReference type="Proteomes" id="UP001281761">
    <property type="component" value="Unassembled WGS sequence"/>
</dbReference>
<evidence type="ECO:0000313" key="3">
    <source>
        <dbReference type="Proteomes" id="UP001281761"/>
    </source>
</evidence>
<dbReference type="InterPro" id="IPR011989">
    <property type="entry name" value="ARM-like"/>
</dbReference>
<dbReference type="EMBL" id="JARBJD010000109">
    <property type="protein sequence ID" value="KAK2952030.1"/>
    <property type="molecule type" value="Genomic_DNA"/>
</dbReference>
<dbReference type="InterPro" id="IPR016024">
    <property type="entry name" value="ARM-type_fold"/>
</dbReference>
<dbReference type="SUPFAM" id="SSF48371">
    <property type="entry name" value="ARM repeat"/>
    <property type="match status" value="1"/>
</dbReference>